<dbReference type="EMBL" id="CAAALY010005823">
    <property type="protein sequence ID" value="VEL09232.1"/>
    <property type="molecule type" value="Genomic_DNA"/>
</dbReference>
<comment type="caution">
    <text evidence="1">The sequence shown here is derived from an EMBL/GenBank/DDBJ whole genome shotgun (WGS) entry which is preliminary data.</text>
</comment>
<dbReference type="Proteomes" id="UP000784294">
    <property type="component" value="Unassembled WGS sequence"/>
</dbReference>
<keyword evidence="2" id="KW-1185">Reference proteome</keyword>
<proteinExistence type="predicted"/>
<accession>A0A448WE00</accession>
<sequence>MLIASYFESSSTTGAFSKSPSNFIASPPTFPDAATGGTGLFSGLSLSSPGIPNSSSASSGTTGKPGLFSSSIIGVALSSPLLGQPNAAPTISTSGTTGGGGLFANLATQTSVNSGLFSSLGSSGSIGGLFSSALPTFSTTATPGGFGAPPAFGSPPLFNASGLGNPASSPTTGTGGSIFCSNIGTGALSQPVSGAFGGIGSGTLFSASLPATSSSCTFAGSPPSSGTANNLFASLAANSSGPSFGNLAQLAQSAHFTPTFGKQF</sequence>
<reference evidence="1" key="1">
    <citation type="submission" date="2018-11" db="EMBL/GenBank/DDBJ databases">
        <authorList>
            <consortium name="Pathogen Informatics"/>
        </authorList>
    </citation>
    <scope>NUCLEOTIDE SEQUENCE</scope>
</reference>
<organism evidence="1 2">
    <name type="scientific">Protopolystoma xenopodis</name>
    <dbReference type="NCBI Taxonomy" id="117903"/>
    <lineage>
        <taxon>Eukaryota</taxon>
        <taxon>Metazoa</taxon>
        <taxon>Spiralia</taxon>
        <taxon>Lophotrochozoa</taxon>
        <taxon>Platyhelminthes</taxon>
        <taxon>Monogenea</taxon>
        <taxon>Polyopisthocotylea</taxon>
        <taxon>Polystomatidea</taxon>
        <taxon>Polystomatidae</taxon>
        <taxon>Protopolystoma</taxon>
    </lineage>
</organism>
<gene>
    <name evidence="1" type="ORF">PXEA_LOCUS2672</name>
</gene>
<name>A0A448WE00_9PLAT</name>
<evidence type="ECO:0000313" key="1">
    <source>
        <dbReference type="EMBL" id="VEL09232.1"/>
    </source>
</evidence>
<dbReference type="AlphaFoldDB" id="A0A448WE00"/>
<evidence type="ECO:0000313" key="2">
    <source>
        <dbReference type="Proteomes" id="UP000784294"/>
    </source>
</evidence>
<protein>
    <submittedName>
        <fullName evidence="1">Uncharacterized protein</fullName>
    </submittedName>
</protein>